<feature type="transmembrane region" description="Helical" evidence="1">
    <location>
        <begin position="304"/>
        <end position="325"/>
    </location>
</feature>
<feature type="transmembrane region" description="Helical" evidence="1">
    <location>
        <begin position="9"/>
        <end position="28"/>
    </location>
</feature>
<accession>A0A4V6Q9Z0</accession>
<evidence type="ECO:0000313" key="2">
    <source>
        <dbReference type="EMBL" id="TDX00153.1"/>
    </source>
</evidence>
<dbReference type="RefSeq" id="WP_133991470.1">
    <property type="nucleotide sequence ID" value="NZ_SODV01000001.1"/>
</dbReference>
<name>A0A4V6Q9Z0_9BACT</name>
<feature type="transmembrane region" description="Helical" evidence="1">
    <location>
        <begin position="219"/>
        <end position="241"/>
    </location>
</feature>
<feature type="transmembrane region" description="Helical" evidence="1">
    <location>
        <begin position="253"/>
        <end position="273"/>
    </location>
</feature>
<reference evidence="2 3" key="1">
    <citation type="submission" date="2019-03" db="EMBL/GenBank/DDBJ databases">
        <title>Genomic Encyclopedia of Type Strains, Phase IV (KMG-IV): sequencing the most valuable type-strain genomes for metagenomic binning, comparative biology and taxonomic classification.</title>
        <authorList>
            <person name="Goeker M."/>
        </authorList>
    </citation>
    <scope>NUCLEOTIDE SEQUENCE [LARGE SCALE GENOMIC DNA]</scope>
    <source>
        <strain evidence="2 3">DSM 100059</strain>
    </source>
</reference>
<protein>
    <submittedName>
        <fullName evidence="2">Lysylphosphatidylglycerol synthase-like protein</fullName>
    </submittedName>
</protein>
<comment type="caution">
    <text evidence="2">The sequence shown here is derived from an EMBL/GenBank/DDBJ whole genome shotgun (WGS) entry which is preliminary data.</text>
</comment>
<proteinExistence type="predicted"/>
<keyword evidence="3" id="KW-1185">Reference proteome</keyword>
<sequence length="330" mass="37764">MPVNRKLKIFLNYFLGPVAFLWVSFSFYKHLVRQPHLHDEWRRILDSLHGYGLLMYVVVLLLMLVNWGIEAKKWQLLTRALEPLSFRKAFYSVLTGATIAVNTPNRVGEYGGRILYLKPENRLKAISLNMVTSVSQLIVTLIMGVVGVVYLLRAFSTGTLDRQGLTPFWMNVLAYGCSAFCIVTVVLYFRLSWLVRLLETVPALRRIKPYIAVLDHYEWPLLLQMVLLSAVRFTVFVTQYFLMFRLLDVQVTWWQGFWAVSVLMLVLAVIPTITLTEPIIRGEAAIALLGLFNNNYLGVWAASFVIWIINLIIPALLGSLLILGIKIIKD</sequence>
<evidence type="ECO:0000256" key="1">
    <source>
        <dbReference type="SAM" id="Phobius"/>
    </source>
</evidence>
<gene>
    <name evidence="2" type="ORF">EDB95_1170</name>
</gene>
<dbReference type="GO" id="GO:0005886">
    <property type="term" value="C:plasma membrane"/>
    <property type="evidence" value="ECO:0007669"/>
    <property type="project" value="UniProtKB-SubCell"/>
</dbReference>
<keyword evidence="1" id="KW-0472">Membrane</keyword>
<feature type="transmembrane region" description="Helical" evidence="1">
    <location>
        <begin position="128"/>
        <end position="152"/>
    </location>
</feature>
<dbReference type="AlphaFoldDB" id="A0A4V6Q9Z0"/>
<keyword evidence="1" id="KW-0812">Transmembrane</keyword>
<evidence type="ECO:0000313" key="3">
    <source>
        <dbReference type="Proteomes" id="UP000294498"/>
    </source>
</evidence>
<feature type="transmembrane region" description="Helical" evidence="1">
    <location>
        <begin position="48"/>
        <end position="69"/>
    </location>
</feature>
<dbReference type="Proteomes" id="UP000294498">
    <property type="component" value="Unassembled WGS sequence"/>
</dbReference>
<keyword evidence="1" id="KW-1133">Transmembrane helix</keyword>
<dbReference type="OrthoDB" id="1121314at2"/>
<feature type="transmembrane region" description="Helical" evidence="1">
    <location>
        <begin position="172"/>
        <end position="198"/>
    </location>
</feature>
<organism evidence="2 3">
    <name type="scientific">Dinghuibacter silviterrae</name>
    <dbReference type="NCBI Taxonomy" id="1539049"/>
    <lineage>
        <taxon>Bacteria</taxon>
        <taxon>Pseudomonadati</taxon>
        <taxon>Bacteroidota</taxon>
        <taxon>Chitinophagia</taxon>
        <taxon>Chitinophagales</taxon>
        <taxon>Chitinophagaceae</taxon>
        <taxon>Dinghuibacter</taxon>
    </lineage>
</organism>
<dbReference type="EMBL" id="SODV01000001">
    <property type="protein sequence ID" value="TDX00153.1"/>
    <property type="molecule type" value="Genomic_DNA"/>
</dbReference>